<dbReference type="PANTHER" id="PTHR43617">
    <property type="entry name" value="L-AMINO ACID N-ACETYLTRANSFERASE"/>
    <property type="match status" value="1"/>
</dbReference>
<dbReference type="InterPro" id="IPR050276">
    <property type="entry name" value="MshD_Acetyltransferase"/>
</dbReference>
<dbReference type="RefSeq" id="WP_315576286.1">
    <property type="nucleotide sequence ID" value="NZ_JARDXH010000004.1"/>
</dbReference>
<evidence type="ECO:0000313" key="3">
    <source>
        <dbReference type="Proteomes" id="UP001249959"/>
    </source>
</evidence>
<dbReference type="Pfam" id="PF13673">
    <property type="entry name" value="Acetyltransf_10"/>
    <property type="match status" value="1"/>
</dbReference>
<dbReference type="Proteomes" id="UP001249959">
    <property type="component" value="Unassembled WGS sequence"/>
</dbReference>
<dbReference type="EC" id="2.3.1.-" evidence="2"/>
<keyword evidence="2" id="KW-0808">Transferase</keyword>
<reference evidence="2 3" key="1">
    <citation type="submission" date="2023-09" db="EMBL/GenBank/DDBJ databases">
        <title>Aquirufa genomes.</title>
        <authorList>
            <person name="Pitt A."/>
        </authorList>
    </citation>
    <scope>NUCLEOTIDE SEQUENCE [LARGE SCALE GENOMIC DNA]</scope>
    <source>
        <strain evidence="2 3">LEOWEIH-7C</strain>
    </source>
</reference>
<gene>
    <name evidence="2" type="ORF">PQG45_03375</name>
</gene>
<protein>
    <submittedName>
        <fullName evidence="2">GNAT family N-acetyltransferase</fullName>
        <ecNumber evidence="2">2.3.1.-</ecNumber>
    </submittedName>
</protein>
<evidence type="ECO:0000259" key="1">
    <source>
        <dbReference type="PROSITE" id="PS51186"/>
    </source>
</evidence>
<name>A0ABU3TQD3_9BACT</name>
<keyword evidence="3" id="KW-1185">Reference proteome</keyword>
<dbReference type="InterPro" id="IPR016181">
    <property type="entry name" value="Acyl_CoA_acyltransferase"/>
</dbReference>
<comment type="caution">
    <text evidence="2">The sequence shown here is derived from an EMBL/GenBank/DDBJ whole genome shotgun (WGS) entry which is preliminary data.</text>
</comment>
<dbReference type="InterPro" id="IPR000182">
    <property type="entry name" value="GNAT_dom"/>
</dbReference>
<evidence type="ECO:0000313" key="2">
    <source>
        <dbReference type="EMBL" id="MDU0808073.1"/>
    </source>
</evidence>
<accession>A0ABU3TQD3</accession>
<dbReference type="Gene3D" id="3.40.630.30">
    <property type="match status" value="1"/>
</dbReference>
<keyword evidence="2" id="KW-0012">Acyltransferase</keyword>
<dbReference type="SUPFAM" id="SSF55729">
    <property type="entry name" value="Acyl-CoA N-acyltransferases (Nat)"/>
    <property type="match status" value="1"/>
</dbReference>
<dbReference type="PROSITE" id="PS51186">
    <property type="entry name" value="GNAT"/>
    <property type="match status" value="1"/>
</dbReference>
<dbReference type="GO" id="GO:0016746">
    <property type="term" value="F:acyltransferase activity"/>
    <property type="evidence" value="ECO:0007669"/>
    <property type="project" value="UniProtKB-KW"/>
</dbReference>
<proteinExistence type="predicted"/>
<organism evidence="2 3">
    <name type="scientific">Aquirufa regiilacus</name>
    <dbReference type="NCBI Taxonomy" id="3024868"/>
    <lineage>
        <taxon>Bacteria</taxon>
        <taxon>Pseudomonadati</taxon>
        <taxon>Bacteroidota</taxon>
        <taxon>Cytophagia</taxon>
        <taxon>Cytophagales</taxon>
        <taxon>Flectobacillaceae</taxon>
        <taxon>Aquirufa</taxon>
    </lineage>
</organism>
<sequence>MQFLKADISDIPVIQQIAEKAWRPTYSHILTEEQTLYMLDMMYSADTLQKQIKSSIEFYLAIRDQQTLGYFSFEITEPKRMKLHKIYLDPEQKSKGTGRLIIEFVKQHALKAGVEQIELNVNKYNSAVQFYEKLGFFRAKEMVLDIGNGYVMDDYVMQLNLMPAQ</sequence>
<feature type="domain" description="N-acetyltransferase" evidence="1">
    <location>
        <begin position="1"/>
        <end position="162"/>
    </location>
</feature>
<dbReference type="EMBL" id="JAVNWW010000001">
    <property type="protein sequence ID" value="MDU0808073.1"/>
    <property type="molecule type" value="Genomic_DNA"/>
</dbReference>